<dbReference type="AlphaFoldDB" id="A0A3G9J6C7"/>
<dbReference type="SUPFAM" id="SSF55073">
    <property type="entry name" value="Nucleotide cyclase"/>
    <property type="match status" value="1"/>
</dbReference>
<dbReference type="PANTHER" id="PTHR45138">
    <property type="entry name" value="REGULATORY COMPONENTS OF SENSORY TRANSDUCTION SYSTEM"/>
    <property type="match status" value="1"/>
</dbReference>
<dbReference type="InParanoid" id="A0A3G9J6C7"/>
<dbReference type="Pfam" id="PF00990">
    <property type="entry name" value="GGDEF"/>
    <property type="match status" value="1"/>
</dbReference>
<dbReference type="CDD" id="cd01949">
    <property type="entry name" value="GGDEF"/>
    <property type="match status" value="1"/>
</dbReference>
<keyword evidence="4" id="KW-1185">Reference proteome</keyword>
<organism evidence="3 4">
    <name type="scientific">Intestinibaculum porci</name>
    <dbReference type="NCBI Taxonomy" id="2487118"/>
    <lineage>
        <taxon>Bacteria</taxon>
        <taxon>Bacillati</taxon>
        <taxon>Bacillota</taxon>
        <taxon>Erysipelotrichia</taxon>
        <taxon>Erysipelotrichales</taxon>
        <taxon>Erysipelotrichaceae</taxon>
        <taxon>Intestinibaculum</taxon>
    </lineage>
</organism>
<dbReference type="KEGG" id="ebm:SG0102_16710"/>
<dbReference type="Gene3D" id="3.30.450.20">
    <property type="entry name" value="PAS domain"/>
    <property type="match status" value="1"/>
</dbReference>
<dbReference type="InterPro" id="IPR050469">
    <property type="entry name" value="Diguanylate_Cyclase"/>
</dbReference>
<dbReference type="EMBL" id="AP019309">
    <property type="protein sequence ID" value="BBH26737.1"/>
    <property type="molecule type" value="Genomic_DNA"/>
</dbReference>
<proteinExistence type="predicted"/>
<dbReference type="InterPro" id="IPR004010">
    <property type="entry name" value="Double_Cache_2"/>
</dbReference>
<feature type="transmembrane region" description="Helical" evidence="1">
    <location>
        <begin position="6"/>
        <end position="28"/>
    </location>
</feature>
<dbReference type="Gene3D" id="3.30.70.270">
    <property type="match status" value="1"/>
</dbReference>
<dbReference type="Pfam" id="PF08269">
    <property type="entry name" value="dCache_2"/>
    <property type="match status" value="1"/>
</dbReference>
<reference evidence="3 4" key="1">
    <citation type="submission" date="2018-11" db="EMBL/GenBank/DDBJ databases">
        <title>Novel Erysipelotrichaceae bacterium isolated from small intestine of a swine.</title>
        <authorList>
            <person name="Kim J.S."/>
            <person name="Choe H."/>
            <person name="Lee Y.R."/>
            <person name="Kim K.M."/>
            <person name="Park D.S."/>
        </authorList>
    </citation>
    <scope>NUCLEOTIDE SEQUENCE [LARGE SCALE GENOMIC DNA]</scope>
    <source>
        <strain evidence="3 4">SG0102</strain>
    </source>
</reference>
<accession>A0A3G9J6C7</accession>
<feature type="transmembrane region" description="Helical" evidence="1">
    <location>
        <begin position="212"/>
        <end position="234"/>
    </location>
</feature>
<dbReference type="NCBIfam" id="TIGR00254">
    <property type="entry name" value="GGDEF"/>
    <property type="match status" value="1"/>
</dbReference>
<dbReference type="GO" id="GO:0052621">
    <property type="term" value="F:diguanylate cyclase activity"/>
    <property type="evidence" value="ECO:0007669"/>
    <property type="project" value="TreeGrafter"/>
</dbReference>
<dbReference type="OrthoDB" id="9805474at2"/>
<name>A0A3G9J6C7_9FIRM</name>
<dbReference type="Proteomes" id="UP000268059">
    <property type="component" value="Chromosome"/>
</dbReference>
<gene>
    <name evidence="3" type="ORF">SG0102_16710</name>
</gene>
<sequence length="407" mass="47989">MNRFRYFIKALITVIVTFSLTAALYFFVTKEYARETKENVVTLKKNTLKYTVNNFVTAIRIRDRDIRKVHPNYTKKQIQKIQKKALRDYIHHAKFNFGSYIWINEIHNFNGGNRYAKRLIHPELPKTEGQWLSTNTKDVKGQKPYQMELSGVKKHTSFFYSYYFKDNHHPQATPKLTYAYLYKDYNWIICMGVSLNDIHTYVERIRKTSDKYAFTGIAFIELLITLFFAFSYHFDRKKQRQYFAKKEERLQTQIDYDYLTKAYTRNYGEKYLSSLLSRHISQCAVFMIDIDDFKLVNDHLGHKAGDEVLIQVVEKIKSVIRFSDVLFRYGGDEFVCIIEHVDADHAKDIALKMKKSVHTIAIEQEVTVSIGLTMIKETDQHTKDIINRADQALYQSKSQGKDRISAL</sequence>
<keyword evidence="1" id="KW-0472">Membrane</keyword>
<evidence type="ECO:0000313" key="4">
    <source>
        <dbReference type="Proteomes" id="UP000268059"/>
    </source>
</evidence>
<evidence type="ECO:0000259" key="2">
    <source>
        <dbReference type="PROSITE" id="PS50887"/>
    </source>
</evidence>
<protein>
    <submittedName>
        <fullName evidence="3">Sensor domain-containing diguanylate cyclase</fullName>
    </submittedName>
</protein>
<dbReference type="InterPro" id="IPR000160">
    <property type="entry name" value="GGDEF_dom"/>
</dbReference>
<dbReference type="InterPro" id="IPR043128">
    <property type="entry name" value="Rev_trsase/Diguanyl_cyclase"/>
</dbReference>
<evidence type="ECO:0000313" key="3">
    <source>
        <dbReference type="EMBL" id="BBH26737.1"/>
    </source>
</evidence>
<dbReference type="SMART" id="SM00267">
    <property type="entry name" value="GGDEF"/>
    <property type="match status" value="1"/>
</dbReference>
<dbReference type="PROSITE" id="PS50887">
    <property type="entry name" value="GGDEF"/>
    <property type="match status" value="1"/>
</dbReference>
<keyword evidence="1" id="KW-1133">Transmembrane helix</keyword>
<dbReference type="FunFam" id="3.30.70.270:FF:000001">
    <property type="entry name" value="Diguanylate cyclase domain protein"/>
    <property type="match status" value="1"/>
</dbReference>
<dbReference type="PANTHER" id="PTHR45138:SF9">
    <property type="entry name" value="DIGUANYLATE CYCLASE DGCM-RELATED"/>
    <property type="match status" value="1"/>
</dbReference>
<evidence type="ECO:0000256" key="1">
    <source>
        <dbReference type="SAM" id="Phobius"/>
    </source>
</evidence>
<dbReference type="RefSeq" id="WP_125119566.1">
    <property type="nucleotide sequence ID" value="NZ_AP019309.1"/>
</dbReference>
<feature type="domain" description="GGDEF" evidence="2">
    <location>
        <begin position="281"/>
        <end position="407"/>
    </location>
</feature>
<dbReference type="InterPro" id="IPR029787">
    <property type="entry name" value="Nucleotide_cyclase"/>
</dbReference>
<keyword evidence="1" id="KW-0812">Transmembrane</keyword>